<dbReference type="Proteomes" id="UP000265515">
    <property type="component" value="Unassembled WGS sequence"/>
</dbReference>
<proteinExistence type="predicted"/>
<protein>
    <submittedName>
        <fullName evidence="2">Uncharacterized protein</fullName>
    </submittedName>
</protein>
<evidence type="ECO:0000256" key="1">
    <source>
        <dbReference type="SAM" id="MobiDB-lite"/>
    </source>
</evidence>
<feature type="compositionally biased region" description="Low complexity" evidence="1">
    <location>
        <begin position="136"/>
        <end position="145"/>
    </location>
</feature>
<dbReference type="AlphaFoldDB" id="A0A388L7S8"/>
<organism evidence="2 3">
    <name type="scientific">Chara braunii</name>
    <name type="common">Braun's stonewort</name>
    <dbReference type="NCBI Taxonomy" id="69332"/>
    <lineage>
        <taxon>Eukaryota</taxon>
        <taxon>Viridiplantae</taxon>
        <taxon>Streptophyta</taxon>
        <taxon>Charophyceae</taxon>
        <taxon>Charales</taxon>
        <taxon>Characeae</taxon>
        <taxon>Chara</taxon>
    </lineage>
</organism>
<evidence type="ECO:0000313" key="2">
    <source>
        <dbReference type="EMBL" id="GBG78302.1"/>
    </source>
</evidence>
<comment type="caution">
    <text evidence="2">The sequence shown here is derived from an EMBL/GenBank/DDBJ whole genome shotgun (WGS) entry which is preliminary data.</text>
</comment>
<keyword evidence="3" id="KW-1185">Reference proteome</keyword>
<name>A0A388L7S8_CHABU</name>
<dbReference type="Gramene" id="GBG78302">
    <property type="protein sequence ID" value="GBG78302"/>
    <property type="gene ID" value="CBR_g26332"/>
</dbReference>
<feature type="region of interest" description="Disordered" evidence="1">
    <location>
        <begin position="133"/>
        <end position="154"/>
    </location>
</feature>
<dbReference type="EMBL" id="BFEA01000291">
    <property type="protein sequence ID" value="GBG78302.1"/>
    <property type="molecule type" value="Genomic_DNA"/>
</dbReference>
<feature type="region of interest" description="Disordered" evidence="1">
    <location>
        <begin position="189"/>
        <end position="211"/>
    </location>
</feature>
<sequence length="211" mass="23859">MYGTVLPAGGKLVMTTAGQTSGSGREDDELTKLRRENLNEEYRRRSERETMSNEGLVDRLLGENQDLRRKACSSRDPIENEMRIVVKELQALKAGRDIDKDLLGGLQTDVGLLTREKETKQVWMHEALTPGNKRGTISISTSTSTPECDNRGKSGLQVEEAPTGVLREELRKMKDVEFGTRREVKVLKNLKRSTDGESKRLEAKQRNERRS</sequence>
<reference evidence="2 3" key="1">
    <citation type="journal article" date="2018" name="Cell">
        <title>The Chara Genome: Secondary Complexity and Implications for Plant Terrestrialization.</title>
        <authorList>
            <person name="Nishiyama T."/>
            <person name="Sakayama H."/>
            <person name="Vries J.D."/>
            <person name="Buschmann H."/>
            <person name="Saint-Marcoux D."/>
            <person name="Ullrich K.K."/>
            <person name="Haas F.B."/>
            <person name="Vanderstraeten L."/>
            <person name="Becker D."/>
            <person name="Lang D."/>
            <person name="Vosolsobe S."/>
            <person name="Rombauts S."/>
            <person name="Wilhelmsson P.K.I."/>
            <person name="Janitza P."/>
            <person name="Kern R."/>
            <person name="Heyl A."/>
            <person name="Rumpler F."/>
            <person name="Villalobos L.I.A.C."/>
            <person name="Clay J.M."/>
            <person name="Skokan R."/>
            <person name="Toyoda A."/>
            <person name="Suzuki Y."/>
            <person name="Kagoshima H."/>
            <person name="Schijlen E."/>
            <person name="Tajeshwar N."/>
            <person name="Catarino B."/>
            <person name="Hetherington A.J."/>
            <person name="Saltykova A."/>
            <person name="Bonnot C."/>
            <person name="Breuninger H."/>
            <person name="Symeonidi A."/>
            <person name="Radhakrishnan G.V."/>
            <person name="Van Nieuwerburgh F."/>
            <person name="Deforce D."/>
            <person name="Chang C."/>
            <person name="Karol K.G."/>
            <person name="Hedrich R."/>
            <person name="Ulvskov P."/>
            <person name="Glockner G."/>
            <person name="Delwiche C.F."/>
            <person name="Petrasek J."/>
            <person name="Van de Peer Y."/>
            <person name="Friml J."/>
            <person name="Beilby M."/>
            <person name="Dolan L."/>
            <person name="Kohara Y."/>
            <person name="Sugano S."/>
            <person name="Fujiyama A."/>
            <person name="Delaux P.-M."/>
            <person name="Quint M."/>
            <person name="TheiBen G."/>
            <person name="Hagemann M."/>
            <person name="Harholt J."/>
            <person name="Dunand C."/>
            <person name="Zachgo S."/>
            <person name="Langdale J."/>
            <person name="Maumus F."/>
            <person name="Straeten D.V.D."/>
            <person name="Gould S.B."/>
            <person name="Rensing S.A."/>
        </authorList>
    </citation>
    <scope>NUCLEOTIDE SEQUENCE [LARGE SCALE GENOMIC DNA]</scope>
    <source>
        <strain evidence="2 3">S276</strain>
    </source>
</reference>
<feature type="region of interest" description="Disordered" evidence="1">
    <location>
        <begin position="1"/>
        <end position="29"/>
    </location>
</feature>
<accession>A0A388L7S8</accession>
<gene>
    <name evidence="2" type="ORF">CBR_g26332</name>
</gene>
<evidence type="ECO:0000313" key="3">
    <source>
        <dbReference type="Proteomes" id="UP000265515"/>
    </source>
</evidence>